<dbReference type="GO" id="GO:0000160">
    <property type="term" value="P:phosphorelay signal transduction system"/>
    <property type="evidence" value="ECO:0007669"/>
    <property type="project" value="InterPro"/>
</dbReference>
<evidence type="ECO:0000313" key="3">
    <source>
        <dbReference type="EMBL" id="ALI55169.1"/>
    </source>
</evidence>
<gene>
    <name evidence="3" type="ORF">IMCC12053_1221</name>
</gene>
<dbReference type="Pfam" id="PF00196">
    <property type="entry name" value="GerE"/>
    <property type="match status" value="1"/>
</dbReference>
<dbReference type="InterPro" id="IPR011006">
    <property type="entry name" value="CheY-like_superfamily"/>
</dbReference>
<dbReference type="CDD" id="cd06170">
    <property type="entry name" value="LuxR_C_like"/>
    <property type="match status" value="1"/>
</dbReference>
<dbReference type="PANTHER" id="PTHR45566">
    <property type="entry name" value="HTH-TYPE TRANSCRIPTIONAL REGULATOR YHJB-RELATED"/>
    <property type="match status" value="1"/>
</dbReference>
<dbReference type="RefSeq" id="WP_062216653.1">
    <property type="nucleotide sequence ID" value="NZ_CP012023.1"/>
</dbReference>
<dbReference type="CDD" id="cd17535">
    <property type="entry name" value="REC_NarL-like"/>
    <property type="match status" value="1"/>
</dbReference>
<dbReference type="Gene3D" id="1.10.10.10">
    <property type="entry name" value="Winged helix-like DNA-binding domain superfamily/Winged helix DNA-binding domain"/>
    <property type="match status" value="1"/>
</dbReference>
<evidence type="ECO:0000313" key="4">
    <source>
        <dbReference type="Proteomes" id="UP000064920"/>
    </source>
</evidence>
<dbReference type="InterPro" id="IPR000792">
    <property type="entry name" value="Tscrpt_reg_LuxR_C"/>
</dbReference>
<keyword evidence="2 3" id="KW-0238">DNA-binding</keyword>
<dbReference type="InterPro" id="IPR051015">
    <property type="entry name" value="EvgA-like"/>
</dbReference>
<sequence length="201" mass="21757">MKLLLADDHDLVRDSVAAYLRNEGFEEVITSASVDQTIEILQADSAFDLILLDYQMPGMNGLKGLEQLLSDYPGVPIAIISGAASAEVARRAIECGAVGFVPKSLPAKSIAGAVHIMVSGTVFAPFEFMSQKEAKPETGLTSRETEVLRGLCEGKANKEIALDLGLSEVTIKLHVRTLGRKLEARNRTHAAMIAREMGWFD</sequence>
<keyword evidence="4" id="KW-1185">Reference proteome</keyword>
<dbReference type="InterPro" id="IPR058245">
    <property type="entry name" value="NreC/VraR/RcsB-like_REC"/>
</dbReference>
<evidence type="ECO:0000256" key="2">
    <source>
        <dbReference type="ARBA" id="ARBA00023125"/>
    </source>
</evidence>
<dbReference type="InterPro" id="IPR016032">
    <property type="entry name" value="Sig_transdc_resp-reg_C-effctor"/>
</dbReference>
<dbReference type="EMBL" id="CP012023">
    <property type="protein sequence ID" value="ALI55169.1"/>
    <property type="molecule type" value="Genomic_DNA"/>
</dbReference>
<dbReference type="PRINTS" id="PR00038">
    <property type="entry name" value="HTHLUXR"/>
</dbReference>
<dbReference type="InterPro" id="IPR036388">
    <property type="entry name" value="WH-like_DNA-bd_sf"/>
</dbReference>
<dbReference type="Gene3D" id="3.40.50.2300">
    <property type="match status" value="1"/>
</dbReference>
<dbReference type="PROSITE" id="PS50110">
    <property type="entry name" value="RESPONSE_REGULATORY"/>
    <property type="match status" value="1"/>
</dbReference>
<dbReference type="STRING" id="1397108.IMCC12053_1221"/>
<dbReference type="Pfam" id="PF00072">
    <property type="entry name" value="Response_reg"/>
    <property type="match status" value="1"/>
</dbReference>
<keyword evidence="1" id="KW-0597">Phosphoprotein</keyword>
<dbReference type="InterPro" id="IPR001789">
    <property type="entry name" value="Sig_transdc_resp-reg_receiver"/>
</dbReference>
<name>A0A0P0A9F8_9RHOB</name>
<dbReference type="KEGG" id="cmar:IMCC12053_1221"/>
<dbReference type="GO" id="GO:0003677">
    <property type="term" value="F:DNA binding"/>
    <property type="evidence" value="ECO:0007669"/>
    <property type="project" value="UniProtKB-KW"/>
</dbReference>
<proteinExistence type="predicted"/>
<dbReference type="SUPFAM" id="SSF52172">
    <property type="entry name" value="CheY-like"/>
    <property type="match status" value="1"/>
</dbReference>
<dbReference type="Proteomes" id="UP000064920">
    <property type="component" value="Chromosome"/>
</dbReference>
<dbReference type="SMART" id="SM00448">
    <property type="entry name" value="REC"/>
    <property type="match status" value="1"/>
</dbReference>
<dbReference type="GO" id="GO:0006355">
    <property type="term" value="P:regulation of DNA-templated transcription"/>
    <property type="evidence" value="ECO:0007669"/>
    <property type="project" value="InterPro"/>
</dbReference>
<organism evidence="3 4">
    <name type="scientific">Celeribacter marinus</name>
    <dbReference type="NCBI Taxonomy" id="1397108"/>
    <lineage>
        <taxon>Bacteria</taxon>
        <taxon>Pseudomonadati</taxon>
        <taxon>Pseudomonadota</taxon>
        <taxon>Alphaproteobacteria</taxon>
        <taxon>Rhodobacterales</taxon>
        <taxon>Roseobacteraceae</taxon>
        <taxon>Celeribacter</taxon>
    </lineage>
</organism>
<evidence type="ECO:0000256" key="1">
    <source>
        <dbReference type="ARBA" id="ARBA00022553"/>
    </source>
</evidence>
<dbReference type="SMART" id="SM00421">
    <property type="entry name" value="HTH_LUXR"/>
    <property type="match status" value="1"/>
</dbReference>
<accession>A0A0P0A9F8</accession>
<dbReference type="OrthoDB" id="3679796at2"/>
<reference evidence="4" key="1">
    <citation type="submission" date="2015-05" db="EMBL/GenBank/DDBJ databases">
        <authorList>
            <person name="Oh H.-M."/>
            <person name="Yang J.-A."/>
            <person name="Cho J.-C."/>
            <person name="Kang I."/>
        </authorList>
    </citation>
    <scope>NUCLEOTIDE SEQUENCE [LARGE SCALE GENOMIC DNA]</scope>
    <source>
        <strain evidence="4">IMCC 12053</strain>
    </source>
</reference>
<protein>
    <submittedName>
        <fullName evidence="3">DNA-binding response regulator, LuxR family</fullName>
    </submittedName>
</protein>
<dbReference type="SUPFAM" id="SSF46894">
    <property type="entry name" value="C-terminal effector domain of the bipartite response regulators"/>
    <property type="match status" value="1"/>
</dbReference>
<dbReference type="PROSITE" id="PS50043">
    <property type="entry name" value="HTH_LUXR_2"/>
    <property type="match status" value="1"/>
</dbReference>
<dbReference type="PATRIC" id="fig|1397108.4.peg.1250"/>
<dbReference type="PANTHER" id="PTHR45566:SF1">
    <property type="entry name" value="HTH-TYPE TRANSCRIPTIONAL REGULATOR YHJB-RELATED"/>
    <property type="match status" value="1"/>
</dbReference>
<dbReference type="AlphaFoldDB" id="A0A0P0A9F8"/>